<accession>A0A6G1GFE0</accession>
<dbReference type="SFLD" id="SFLDS00019">
    <property type="entry name" value="Glutathione_Transferase_(cytos"/>
    <property type="match status" value="1"/>
</dbReference>
<dbReference type="PROSITE" id="PS50404">
    <property type="entry name" value="GST_NTER"/>
    <property type="match status" value="1"/>
</dbReference>
<dbReference type="AlphaFoldDB" id="A0A6G1GFE0"/>
<organism evidence="4">
    <name type="scientific">Eremomyces bilateralis CBS 781.70</name>
    <dbReference type="NCBI Taxonomy" id="1392243"/>
    <lineage>
        <taxon>Eukaryota</taxon>
        <taxon>Fungi</taxon>
        <taxon>Dikarya</taxon>
        <taxon>Ascomycota</taxon>
        <taxon>Pezizomycotina</taxon>
        <taxon>Dothideomycetes</taxon>
        <taxon>Dothideomycetes incertae sedis</taxon>
        <taxon>Eremomycetales</taxon>
        <taxon>Eremomycetaceae</taxon>
        <taxon>Eremomyces</taxon>
    </lineage>
</organism>
<feature type="domain" description="GST C-terminal" evidence="3">
    <location>
        <begin position="107"/>
        <end position="240"/>
    </location>
</feature>
<reference evidence="6" key="3">
    <citation type="submission" date="2025-04" db="UniProtKB">
        <authorList>
            <consortium name="RefSeq"/>
        </authorList>
    </citation>
    <scope>IDENTIFICATION</scope>
    <source>
        <strain evidence="6">CBS 781.70</strain>
    </source>
</reference>
<dbReference type="OrthoDB" id="422574at2759"/>
<keyword evidence="5" id="KW-1185">Reference proteome</keyword>
<reference evidence="4 6" key="1">
    <citation type="submission" date="2020-01" db="EMBL/GenBank/DDBJ databases">
        <authorList>
            <consortium name="DOE Joint Genome Institute"/>
            <person name="Haridas S."/>
            <person name="Albert R."/>
            <person name="Binder M."/>
            <person name="Bloem J."/>
            <person name="Labutti K."/>
            <person name="Salamov A."/>
            <person name="Andreopoulos B."/>
            <person name="Baker S.E."/>
            <person name="Barry K."/>
            <person name="Bills G."/>
            <person name="Bluhm B.H."/>
            <person name="Cannon C."/>
            <person name="Castanera R."/>
            <person name="Culley D.E."/>
            <person name="Daum C."/>
            <person name="Ezra D."/>
            <person name="Gonzalez J.B."/>
            <person name="Henrissat B."/>
            <person name="Kuo A."/>
            <person name="Liang C."/>
            <person name="Lipzen A."/>
            <person name="Lutzoni F."/>
            <person name="Magnuson J."/>
            <person name="Mondo S."/>
            <person name="Nolan M."/>
            <person name="Ohm R."/>
            <person name="Pangilinan J."/>
            <person name="Park H.-J."/>
            <person name="Ramirez L."/>
            <person name="Alfaro M."/>
            <person name="Sun H."/>
            <person name="Tritt A."/>
            <person name="Yoshinaga Y."/>
            <person name="Zwiers L.-H."/>
            <person name="Turgeon B.G."/>
            <person name="Goodwin S.B."/>
            <person name="Spatafora J.W."/>
            <person name="Crous P.W."/>
            <person name="Grigoriev I.V."/>
        </authorList>
    </citation>
    <scope>NUCLEOTIDE SEQUENCE</scope>
    <source>
        <strain evidence="4 6">CBS 781.70</strain>
    </source>
</reference>
<evidence type="ECO:0000259" key="3">
    <source>
        <dbReference type="PROSITE" id="PS50405"/>
    </source>
</evidence>
<dbReference type="EMBL" id="ML975150">
    <property type="protein sequence ID" value="KAF1816570.1"/>
    <property type="molecule type" value="Genomic_DNA"/>
</dbReference>
<evidence type="ECO:0000256" key="1">
    <source>
        <dbReference type="ARBA" id="ARBA00007409"/>
    </source>
</evidence>
<feature type="domain" description="GST N-terminal" evidence="2">
    <location>
        <begin position="13"/>
        <end position="101"/>
    </location>
</feature>
<dbReference type="CDD" id="cd03048">
    <property type="entry name" value="GST_N_Ure2p_like"/>
    <property type="match status" value="1"/>
</dbReference>
<dbReference type="SUPFAM" id="SSF47616">
    <property type="entry name" value="GST C-terminal domain-like"/>
    <property type="match status" value="1"/>
</dbReference>
<gene>
    <name evidence="4 6" type="ORF">P152DRAFT_389436</name>
</gene>
<dbReference type="PANTHER" id="PTHR44051">
    <property type="entry name" value="GLUTATHIONE S-TRANSFERASE-RELATED"/>
    <property type="match status" value="1"/>
</dbReference>
<dbReference type="PROSITE" id="PS50405">
    <property type="entry name" value="GST_CTER"/>
    <property type="match status" value="1"/>
</dbReference>
<sequence>MASDELATGLKATKGIEFLTAPTPNGIKVSILLEELKEAYGKDYTWQSINLYKSVQKEPWFIAVNPNGRIPAIVDHDKGGFAVFESLGILLYLTRQYDPEHRFSFADPLDISRSEQWLAWHHGGVGPMHGQANYFSRFAKEKIPFPIQRYAGEAERLYGVLDHHLEGRDYIVGEGRGKYSIADIANFGWAAFGLATGLEIERFPNLVRWVTELEKRPAVQRGIAVPYKTNLTHSAYKKKLEEEPETRKEFEGFVELITKAKEQYEYKYTSP</sequence>
<protein>
    <submittedName>
        <fullName evidence="4 6">Glutathione S-transferase</fullName>
    </submittedName>
</protein>
<dbReference type="RefSeq" id="XP_033538201.1">
    <property type="nucleotide sequence ID" value="XM_033675984.1"/>
</dbReference>
<dbReference type="InterPro" id="IPR036249">
    <property type="entry name" value="Thioredoxin-like_sf"/>
</dbReference>
<reference evidence="6" key="2">
    <citation type="submission" date="2020-04" db="EMBL/GenBank/DDBJ databases">
        <authorList>
            <consortium name="NCBI Genome Project"/>
        </authorList>
    </citation>
    <scope>NUCLEOTIDE SEQUENCE</scope>
    <source>
        <strain evidence="6">CBS 781.70</strain>
    </source>
</reference>
<dbReference type="SUPFAM" id="SSF52833">
    <property type="entry name" value="Thioredoxin-like"/>
    <property type="match status" value="1"/>
</dbReference>
<dbReference type="SFLD" id="SFLDG00358">
    <property type="entry name" value="Main_(cytGST)"/>
    <property type="match status" value="1"/>
</dbReference>
<evidence type="ECO:0000313" key="6">
    <source>
        <dbReference type="RefSeq" id="XP_033538201.1"/>
    </source>
</evidence>
<evidence type="ECO:0000313" key="4">
    <source>
        <dbReference type="EMBL" id="KAF1816570.1"/>
    </source>
</evidence>
<dbReference type="Proteomes" id="UP000504638">
    <property type="component" value="Unplaced"/>
</dbReference>
<dbReference type="InterPro" id="IPR004046">
    <property type="entry name" value="GST_C"/>
</dbReference>
<dbReference type="Pfam" id="PF13409">
    <property type="entry name" value="GST_N_2"/>
    <property type="match status" value="1"/>
</dbReference>
<comment type="similarity">
    <text evidence="1">Belongs to the GST superfamily.</text>
</comment>
<dbReference type="InterPro" id="IPR040079">
    <property type="entry name" value="Glutathione_S-Trfase"/>
</dbReference>
<dbReference type="Gene3D" id="1.20.1050.10">
    <property type="match status" value="1"/>
</dbReference>
<evidence type="ECO:0000259" key="2">
    <source>
        <dbReference type="PROSITE" id="PS50404"/>
    </source>
</evidence>
<keyword evidence="4" id="KW-0808">Transferase</keyword>
<dbReference type="InterPro" id="IPR036282">
    <property type="entry name" value="Glutathione-S-Trfase_C_sf"/>
</dbReference>
<dbReference type="InterPro" id="IPR010987">
    <property type="entry name" value="Glutathione-S-Trfase_C-like"/>
</dbReference>
<name>A0A6G1GFE0_9PEZI</name>
<evidence type="ECO:0000313" key="5">
    <source>
        <dbReference type="Proteomes" id="UP000504638"/>
    </source>
</evidence>
<dbReference type="SFLD" id="SFLDG01151">
    <property type="entry name" value="Main.2:_Nu-like"/>
    <property type="match status" value="1"/>
</dbReference>
<dbReference type="PANTHER" id="PTHR44051:SF6">
    <property type="entry name" value="GLUTATHIONE S-TRANSFERASE II"/>
    <property type="match status" value="1"/>
</dbReference>
<dbReference type="InterPro" id="IPR004045">
    <property type="entry name" value="Glutathione_S-Trfase_N"/>
</dbReference>
<dbReference type="Gene3D" id="3.40.30.10">
    <property type="entry name" value="Glutaredoxin"/>
    <property type="match status" value="1"/>
</dbReference>
<proteinExistence type="inferred from homology"/>
<dbReference type="GeneID" id="54416554"/>
<dbReference type="Pfam" id="PF00043">
    <property type="entry name" value="GST_C"/>
    <property type="match status" value="1"/>
</dbReference>
<dbReference type="GO" id="GO:0016740">
    <property type="term" value="F:transferase activity"/>
    <property type="evidence" value="ECO:0007669"/>
    <property type="project" value="UniProtKB-KW"/>
</dbReference>